<dbReference type="GO" id="GO:0005886">
    <property type="term" value="C:plasma membrane"/>
    <property type="evidence" value="ECO:0007669"/>
    <property type="project" value="TreeGrafter"/>
</dbReference>
<dbReference type="CDD" id="cd11482">
    <property type="entry name" value="SLC-NCS1sbd_NRT1-like"/>
    <property type="match status" value="1"/>
</dbReference>
<gene>
    <name evidence="7" type="ORF">KL933_003520</name>
    <name evidence="8" type="ORF">KL946_004171</name>
</gene>
<evidence type="ECO:0000256" key="4">
    <source>
        <dbReference type="ARBA" id="ARBA00022989"/>
    </source>
</evidence>
<dbReference type="InterPro" id="IPR045225">
    <property type="entry name" value="Uracil/uridine/allantoin_perm"/>
</dbReference>
<feature type="transmembrane region" description="Helical" evidence="6">
    <location>
        <begin position="361"/>
        <end position="383"/>
    </location>
</feature>
<dbReference type="EMBL" id="JAHLUN010000011">
    <property type="protein sequence ID" value="KAG7763355.1"/>
    <property type="molecule type" value="Genomic_DNA"/>
</dbReference>
<dbReference type="AlphaFoldDB" id="A0AAN6D3G0"/>
<protein>
    <recommendedName>
        <fullName evidence="11">Allantoin permease</fullName>
    </recommendedName>
</protein>
<organism evidence="7 10">
    <name type="scientific">Ogataea haglerorum</name>
    <dbReference type="NCBI Taxonomy" id="1937702"/>
    <lineage>
        <taxon>Eukaryota</taxon>
        <taxon>Fungi</taxon>
        <taxon>Dikarya</taxon>
        <taxon>Ascomycota</taxon>
        <taxon>Saccharomycotina</taxon>
        <taxon>Pichiomycetes</taxon>
        <taxon>Pichiales</taxon>
        <taxon>Pichiaceae</taxon>
        <taxon>Ogataea</taxon>
    </lineage>
</organism>
<evidence type="ECO:0000313" key="8">
    <source>
        <dbReference type="EMBL" id="KAG7763355.1"/>
    </source>
</evidence>
<dbReference type="GO" id="GO:0015205">
    <property type="term" value="F:nucleobase transmembrane transporter activity"/>
    <property type="evidence" value="ECO:0007669"/>
    <property type="project" value="TreeGrafter"/>
</dbReference>
<name>A0AAN6D3G0_9ASCO</name>
<dbReference type="PANTHER" id="PTHR30618:SF0">
    <property type="entry name" value="PURINE-URACIL PERMEASE NCS1"/>
    <property type="match status" value="1"/>
</dbReference>
<evidence type="ECO:0000256" key="1">
    <source>
        <dbReference type="ARBA" id="ARBA00004141"/>
    </source>
</evidence>
<feature type="transmembrane region" description="Helical" evidence="6">
    <location>
        <begin position="439"/>
        <end position="464"/>
    </location>
</feature>
<evidence type="ECO:0000256" key="5">
    <source>
        <dbReference type="ARBA" id="ARBA00023136"/>
    </source>
</evidence>
<evidence type="ECO:0008006" key="11">
    <source>
        <dbReference type="Google" id="ProtNLM"/>
    </source>
</evidence>
<evidence type="ECO:0000313" key="7">
    <source>
        <dbReference type="EMBL" id="KAG7726078.1"/>
    </source>
</evidence>
<feature type="transmembrane region" description="Helical" evidence="6">
    <location>
        <begin position="76"/>
        <end position="95"/>
    </location>
</feature>
<evidence type="ECO:0000313" key="10">
    <source>
        <dbReference type="Proteomes" id="UP000738402"/>
    </source>
</evidence>
<dbReference type="Gene3D" id="1.10.4160.10">
    <property type="entry name" value="Hydantoin permease"/>
    <property type="match status" value="1"/>
</dbReference>
<accession>A0AAN6D3G0</accession>
<dbReference type="EMBL" id="JAHLUH010000010">
    <property type="protein sequence ID" value="KAG7726078.1"/>
    <property type="molecule type" value="Genomic_DNA"/>
</dbReference>
<evidence type="ECO:0000256" key="2">
    <source>
        <dbReference type="ARBA" id="ARBA00008974"/>
    </source>
</evidence>
<dbReference type="Pfam" id="PF02133">
    <property type="entry name" value="Transp_cyt_pur"/>
    <property type="match status" value="1"/>
</dbReference>
<dbReference type="PANTHER" id="PTHR30618">
    <property type="entry name" value="NCS1 FAMILY PURINE/PYRIMIDINE TRANSPORTER"/>
    <property type="match status" value="1"/>
</dbReference>
<evidence type="ECO:0000256" key="6">
    <source>
        <dbReference type="SAM" id="Phobius"/>
    </source>
</evidence>
<keyword evidence="4 6" id="KW-1133">Transmembrane helix</keyword>
<feature type="transmembrane region" description="Helical" evidence="6">
    <location>
        <begin position="197"/>
        <end position="222"/>
    </location>
</feature>
<feature type="transmembrane region" description="Helical" evidence="6">
    <location>
        <begin position="395"/>
        <end position="418"/>
    </location>
</feature>
<feature type="transmembrane region" description="Helical" evidence="6">
    <location>
        <begin position="169"/>
        <end position="190"/>
    </location>
</feature>
<feature type="transmembrane region" description="Helical" evidence="6">
    <location>
        <begin position="280"/>
        <end position="300"/>
    </location>
</feature>
<feature type="transmembrane region" description="Helical" evidence="6">
    <location>
        <begin position="107"/>
        <end position="132"/>
    </location>
</feature>
<dbReference type="Proteomes" id="UP000738402">
    <property type="component" value="Unassembled WGS sequence"/>
</dbReference>
<dbReference type="Proteomes" id="UP000697297">
    <property type="component" value="Unassembled WGS sequence"/>
</dbReference>
<comment type="caution">
    <text evidence="7">The sequence shown here is derived from an EMBL/GenBank/DDBJ whole genome shotgun (WGS) entry which is preliminary data.</text>
</comment>
<proteinExistence type="inferred from homology"/>
<evidence type="ECO:0000313" key="9">
    <source>
        <dbReference type="Proteomes" id="UP000697297"/>
    </source>
</evidence>
<evidence type="ECO:0000256" key="3">
    <source>
        <dbReference type="ARBA" id="ARBA00022692"/>
    </source>
</evidence>
<keyword evidence="5 6" id="KW-0472">Membrane</keyword>
<feature type="transmembrane region" description="Helical" evidence="6">
    <location>
        <begin position="484"/>
        <end position="502"/>
    </location>
</feature>
<comment type="subcellular location">
    <subcellularLocation>
        <location evidence="1">Membrane</location>
        <topology evidence="1">Multi-pass membrane protein</topology>
    </subcellularLocation>
</comment>
<keyword evidence="9" id="KW-1185">Reference proteome</keyword>
<keyword evidence="3 6" id="KW-0812">Transmembrane</keyword>
<dbReference type="InterPro" id="IPR001248">
    <property type="entry name" value="Pur-cyt_permease"/>
</dbReference>
<comment type="similarity">
    <text evidence="2">Belongs to the purine-cytosine permease (2.A.39) family.</text>
</comment>
<reference evidence="7 9" key="1">
    <citation type="journal article" date="2021" name="G3 (Bethesda)">
        <title>Genomic diversity, chromosomal rearrangements, and interspecies hybridization in the ogataea polymorpha species complex.</title>
        <authorList>
            <person name="Hanson S.J."/>
            <person name="Cinneide E.O."/>
            <person name="Salzberg L.I."/>
            <person name="Wolfe K.H."/>
            <person name="McGowan J."/>
            <person name="Fitzpatrick D.A."/>
            <person name="Matlin K."/>
        </authorList>
    </citation>
    <scope>NUCLEOTIDE SEQUENCE</scope>
    <source>
        <strain evidence="8">81-436-3</strain>
        <strain evidence="7">83-405-1</strain>
    </source>
</reference>
<sequence>MNALKRFDHYVSVRDSTENEDDLLRANRDLKPTPPQERTWRTYNYIVVWFQSAFGVSSWNTGSSLMKATGLPYKQVIGGAILTTFFCCLLVVVSARSGADYHIGYPAVARAVFGVRLGSFFVFVRMFVAALWFGVQTYYGSRCFDIALRCMFGHKWTDIPNHIPESAGITTRLMVAFLLYWMAQFPLMFLHPRQIRWFFTVKGIIMPIAAFGLFIFCMIKGGGPGDYDIGVRVEKVSTTGNQWIHMINSIIGSVSAMIINQPDIARYAKKKHSATWPQSIGYIPSTLAILLIGMASNASIRRAYGESYWSMWDLMTAILENEWGPGTRCAVFLCSLSFAVGAAGTNIFGNSIPFAADLCGLLPKYFTIVRGQIFLGLLAWAMVPWKMINSAATLVSFLGSYSIFVAPLLGCLLSDFYIIRKGNIHVPSLYTKNPKGIYYFYKGCNLWAGAAWVISPIIAIPGLYRSYHADALTQTASDIFYGGWLYTFIIGFVAYTALGLYFKPKIYPDAYSETPKTWEYLVDTNGFFEDDEPINGVGYPGTVIEEEKDVASGSYEHKSDDIQVVMSARSVGQM</sequence>